<evidence type="ECO:0000256" key="8">
    <source>
        <dbReference type="PIRSR" id="PIRSR005096-3"/>
    </source>
</evidence>
<dbReference type="InterPro" id="IPR015443">
    <property type="entry name" value="Aldose_1-epimerase"/>
</dbReference>
<comment type="catalytic activity">
    <reaction evidence="5">
        <text>alpha-D-glucose = beta-D-glucose</text>
        <dbReference type="Rhea" id="RHEA:10264"/>
        <dbReference type="ChEBI" id="CHEBI:15903"/>
        <dbReference type="ChEBI" id="CHEBI:17925"/>
        <dbReference type="EC" id="5.1.3.3"/>
    </reaction>
</comment>
<dbReference type="InterPro" id="IPR008183">
    <property type="entry name" value="Aldose_1/G6P_1-epimerase"/>
</dbReference>
<feature type="region of interest" description="Disordered" evidence="9">
    <location>
        <begin position="39"/>
        <end position="69"/>
    </location>
</feature>
<keyword evidence="3 5" id="KW-0413">Isomerase</keyword>
<dbReference type="NCBIfam" id="NF008277">
    <property type="entry name" value="PRK11055.1"/>
    <property type="match status" value="1"/>
</dbReference>
<dbReference type="PANTHER" id="PTHR10091">
    <property type="entry name" value="ALDOSE-1-EPIMERASE"/>
    <property type="match status" value="1"/>
</dbReference>
<feature type="active site" description="Proton acceptor" evidence="6">
    <location>
        <position position="378"/>
    </location>
</feature>
<evidence type="ECO:0000313" key="11">
    <source>
        <dbReference type="Proteomes" id="UP000470246"/>
    </source>
</evidence>
<dbReference type="CDD" id="cd09019">
    <property type="entry name" value="galactose_mutarotase_like"/>
    <property type="match status" value="1"/>
</dbReference>
<dbReference type="Gene3D" id="2.70.98.10">
    <property type="match status" value="1"/>
</dbReference>
<dbReference type="GO" id="GO:0004034">
    <property type="term" value="F:aldose 1-epimerase activity"/>
    <property type="evidence" value="ECO:0007669"/>
    <property type="project" value="UniProtKB-EC"/>
</dbReference>
<keyword evidence="4 5" id="KW-0119">Carbohydrate metabolism</keyword>
<evidence type="ECO:0000256" key="3">
    <source>
        <dbReference type="ARBA" id="ARBA00023235"/>
    </source>
</evidence>
<dbReference type="Proteomes" id="UP000470246">
    <property type="component" value="Unassembled WGS sequence"/>
</dbReference>
<evidence type="ECO:0000256" key="5">
    <source>
        <dbReference type="PIRNR" id="PIRNR005096"/>
    </source>
</evidence>
<name>A0A7K3W583_9ACTN</name>
<comment type="similarity">
    <text evidence="2 5">Belongs to the aldose epimerase family.</text>
</comment>
<feature type="active site" description="Proton donor" evidence="6">
    <location>
        <position position="231"/>
    </location>
</feature>
<evidence type="ECO:0000256" key="2">
    <source>
        <dbReference type="ARBA" id="ARBA00006206"/>
    </source>
</evidence>
<gene>
    <name evidence="10" type="ORF">GCU56_18490</name>
</gene>
<dbReference type="UniPathway" id="UPA00242"/>
<dbReference type="SUPFAM" id="SSF74650">
    <property type="entry name" value="Galactose mutarotase-like"/>
    <property type="match status" value="1"/>
</dbReference>
<protein>
    <recommendedName>
        <fullName evidence="5">Aldose 1-epimerase</fullName>
        <ecNumber evidence="5">5.1.3.3</ecNumber>
    </recommendedName>
</protein>
<feature type="binding site" evidence="7">
    <location>
        <position position="303"/>
    </location>
    <ligand>
        <name>beta-D-galactose</name>
        <dbReference type="ChEBI" id="CHEBI:27667"/>
    </ligand>
</feature>
<organism evidence="10 11">
    <name type="scientific">Geodermatophilus sabuli</name>
    <dbReference type="NCBI Taxonomy" id="1564158"/>
    <lineage>
        <taxon>Bacteria</taxon>
        <taxon>Bacillati</taxon>
        <taxon>Actinomycetota</taxon>
        <taxon>Actinomycetes</taxon>
        <taxon>Geodermatophilales</taxon>
        <taxon>Geodermatophilaceae</taxon>
        <taxon>Geodermatophilus</taxon>
    </lineage>
</organism>
<dbReference type="GO" id="GO:0030246">
    <property type="term" value="F:carbohydrate binding"/>
    <property type="evidence" value="ECO:0007669"/>
    <property type="project" value="InterPro"/>
</dbReference>
<dbReference type="InterPro" id="IPR011013">
    <property type="entry name" value="Gal_mutarotase_sf_dom"/>
</dbReference>
<dbReference type="EMBL" id="JAAGWF010000021">
    <property type="protein sequence ID" value="NEK59848.1"/>
    <property type="molecule type" value="Genomic_DNA"/>
</dbReference>
<dbReference type="PIRSF" id="PIRSF005096">
    <property type="entry name" value="GALM"/>
    <property type="match status" value="1"/>
</dbReference>
<proteinExistence type="inferred from homology"/>
<evidence type="ECO:0000256" key="1">
    <source>
        <dbReference type="ARBA" id="ARBA00005028"/>
    </source>
</evidence>
<evidence type="ECO:0000256" key="9">
    <source>
        <dbReference type="SAM" id="MobiDB-lite"/>
    </source>
</evidence>
<dbReference type="GO" id="GO:0033499">
    <property type="term" value="P:galactose catabolic process via UDP-galactose, Leloir pathway"/>
    <property type="evidence" value="ECO:0007669"/>
    <property type="project" value="TreeGrafter"/>
</dbReference>
<reference evidence="10 11" key="1">
    <citation type="submission" date="2020-02" db="EMBL/GenBank/DDBJ databases">
        <title>Geodermatophilus sabuli CPCC 205279 I12A-02694.</title>
        <authorList>
            <person name="Jiang Z."/>
        </authorList>
    </citation>
    <scope>NUCLEOTIDE SEQUENCE [LARGE SCALE GENOMIC DNA]</scope>
    <source>
        <strain evidence="10 11">I12A-02694</strain>
    </source>
</reference>
<dbReference type="InterPro" id="IPR047215">
    <property type="entry name" value="Galactose_mutarotase-like"/>
</dbReference>
<evidence type="ECO:0000256" key="4">
    <source>
        <dbReference type="ARBA" id="ARBA00023277"/>
    </source>
</evidence>
<dbReference type="AlphaFoldDB" id="A0A7K3W583"/>
<evidence type="ECO:0000256" key="7">
    <source>
        <dbReference type="PIRSR" id="PIRSR005096-2"/>
    </source>
</evidence>
<dbReference type="Pfam" id="PF01263">
    <property type="entry name" value="Aldose_epim"/>
    <property type="match status" value="1"/>
</dbReference>
<accession>A0A7K3W583</accession>
<dbReference type="GO" id="GO:0005737">
    <property type="term" value="C:cytoplasm"/>
    <property type="evidence" value="ECO:0007669"/>
    <property type="project" value="TreeGrafter"/>
</dbReference>
<dbReference type="GO" id="GO:0006006">
    <property type="term" value="P:glucose metabolic process"/>
    <property type="evidence" value="ECO:0007669"/>
    <property type="project" value="TreeGrafter"/>
</dbReference>
<dbReference type="EC" id="5.1.3.3" evidence="5"/>
<feature type="binding site" evidence="8">
    <location>
        <begin position="131"/>
        <end position="132"/>
    </location>
    <ligand>
        <name>beta-D-galactose</name>
        <dbReference type="ChEBI" id="CHEBI:27667"/>
    </ligand>
</feature>
<dbReference type="PANTHER" id="PTHR10091:SF0">
    <property type="entry name" value="GALACTOSE MUTAROTASE"/>
    <property type="match status" value="1"/>
</dbReference>
<keyword evidence="11" id="KW-1185">Reference proteome</keyword>
<dbReference type="RefSeq" id="WP_163483227.1">
    <property type="nucleotide sequence ID" value="NZ_JAAGWF010000021.1"/>
</dbReference>
<comment type="pathway">
    <text evidence="1 5">Carbohydrate metabolism; hexose metabolism.</text>
</comment>
<comment type="caution">
    <text evidence="10">The sequence shown here is derived from an EMBL/GenBank/DDBJ whole genome shotgun (WGS) entry which is preliminary data.</text>
</comment>
<dbReference type="InterPro" id="IPR014718">
    <property type="entry name" value="GH-type_carb-bd"/>
</dbReference>
<evidence type="ECO:0000256" key="6">
    <source>
        <dbReference type="PIRSR" id="PIRSR005096-1"/>
    </source>
</evidence>
<sequence length="412" mass="43554">MPGHPPTLSVPDLRGRRRRRALVAVVGAGLLAGGVVTPAGASGDDASGGGGARTTVEPFGSTPDGAPVERWTLSNGEMTVRVLTYGGVIQTLEVPDAHGEVDNVVLGFADVAGYASDDDPYFGSLIGRYGNRIADAQFTLDGQTYSLPANDGPNTLHGGTDGFDDRIWAATPVGDEHVAALRLELVSPHDDQGFPGTLTTAVTYSLDEHSRLTVHYEATTDAPTVVNLTQHTYWNLAGEGSGDVYDHRLQINASGYTPVGETLIPTGEIAPVEGTPFDFRAPTAIGERIRENDQQLLFGQGYDHNWALDRTDDGAREGSDAEDALEPAAVLHDPASGRTLEIATTEPGLQFYSGNFLDGTLVGTGGGVYRQGDGLALETQHFPDSPNQPAFPSTELRPGEVYESTTVFALTH</sequence>
<evidence type="ECO:0000313" key="10">
    <source>
        <dbReference type="EMBL" id="NEK59848.1"/>
    </source>
</evidence>
<feature type="binding site" evidence="8">
    <location>
        <begin position="231"/>
        <end position="233"/>
    </location>
    <ligand>
        <name>beta-D-galactose</name>
        <dbReference type="ChEBI" id="CHEBI:27667"/>
    </ligand>
</feature>